<protein>
    <recommendedName>
        <fullName evidence="5">STI1 domain-containing protein</fullName>
    </recommendedName>
</protein>
<dbReference type="AlphaFoldDB" id="A0A7S3ZMM0"/>
<dbReference type="Proteomes" id="UP000789595">
    <property type="component" value="Unassembled WGS sequence"/>
</dbReference>
<keyword evidence="4" id="KW-1185">Reference proteome</keyword>
<reference evidence="3" key="2">
    <citation type="submission" date="2021-11" db="EMBL/GenBank/DDBJ databases">
        <authorList>
            <consortium name="Genoscope - CEA"/>
            <person name="William W."/>
        </authorList>
    </citation>
    <scope>NUCLEOTIDE SEQUENCE</scope>
</reference>
<evidence type="ECO:0000256" key="1">
    <source>
        <dbReference type="SAM" id="SignalP"/>
    </source>
</evidence>
<sequence length="263" mass="28686">MLLRNLFFAAATAHAFVLPPAPRTTRLQMMPPKPGDMTPESMRQAADALKTLKPDQIQQMLKEVEDMSPQERERLKGMGINPDMLKMSMKVMKANPNVIKMAQEQMAKMSPEQMKQASDLAQKQMEAMAPEDLEKMADSAIAGAGGPVVDVDVEEDAPARNARDEALVDALFVVAAAMSKQPGAVTLEAFKQLPPIQSLRGELPDDLSDAEIADAWAEAGLAVGAAADKTAFTRAWLALDQLYDDDMMVEARRPPKKTRAPDV</sequence>
<evidence type="ECO:0000313" key="4">
    <source>
        <dbReference type="Proteomes" id="UP000789595"/>
    </source>
</evidence>
<organism evidence="2">
    <name type="scientific">Pelagomonas calceolata</name>
    <dbReference type="NCBI Taxonomy" id="35677"/>
    <lineage>
        <taxon>Eukaryota</taxon>
        <taxon>Sar</taxon>
        <taxon>Stramenopiles</taxon>
        <taxon>Ochrophyta</taxon>
        <taxon>Pelagophyceae</taxon>
        <taxon>Pelagomonadales</taxon>
        <taxon>Pelagomonadaceae</taxon>
        <taxon>Pelagomonas</taxon>
    </lineage>
</organism>
<keyword evidence="1" id="KW-0732">Signal</keyword>
<feature type="chain" id="PRO_5036212250" description="STI1 domain-containing protein" evidence="1">
    <location>
        <begin position="16"/>
        <end position="263"/>
    </location>
</feature>
<dbReference type="EMBL" id="HBIW01003795">
    <property type="protein sequence ID" value="CAE0687694.1"/>
    <property type="molecule type" value="Transcribed_RNA"/>
</dbReference>
<name>A0A7S3ZMM0_9STRA</name>
<evidence type="ECO:0008006" key="5">
    <source>
        <dbReference type="Google" id="ProtNLM"/>
    </source>
</evidence>
<reference evidence="2" key="1">
    <citation type="submission" date="2021-01" db="EMBL/GenBank/DDBJ databases">
        <authorList>
            <person name="Corre E."/>
            <person name="Pelletier E."/>
            <person name="Niang G."/>
            <person name="Scheremetjew M."/>
            <person name="Finn R."/>
            <person name="Kale V."/>
            <person name="Holt S."/>
            <person name="Cochrane G."/>
            <person name="Meng A."/>
            <person name="Brown T."/>
            <person name="Cohen L."/>
        </authorList>
    </citation>
    <scope>NUCLEOTIDE SEQUENCE</scope>
    <source>
        <strain evidence="2">CCMP1756</strain>
    </source>
</reference>
<dbReference type="EMBL" id="CAKKNE010000003">
    <property type="protein sequence ID" value="CAH0370386.1"/>
    <property type="molecule type" value="Genomic_DNA"/>
</dbReference>
<feature type="signal peptide" evidence="1">
    <location>
        <begin position="1"/>
        <end position="15"/>
    </location>
</feature>
<evidence type="ECO:0000313" key="3">
    <source>
        <dbReference type="EMBL" id="CAH0370386.1"/>
    </source>
</evidence>
<dbReference type="OrthoDB" id="41536at2759"/>
<gene>
    <name evidence="2" type="ORF">PCAL00307_LOCUS3128</name>
    <name evidence="3" type="ORF">PECAL_3P02680</name>
</gene>
<evidence type="ECO:0000313" key="2">
    <source>
        <dbReference type="EMBL" id="CAE0687694.1"/>
    </source>
</evidence>
<proteinExistence type="predicted"/>
<accession>A0A7S3ZMM0</accession>